<reference evidence="2 3" key="1">
    <citation type="submission" date="2019-01" db="EMBL/GenBank/DDBJ databases">
        <title>A draft genome assembly of the solar-powered sea slug Elysia chlorotica.</title>
        <authorList>
            <person name="Cai H."/>
            <person name="Li Q."/>
            <person name="Fang X."/>
            <person name="Li J."/>
            <person name="Curtis N.E."/>
            <person name="Altenburger A."/>
            <person name="Shibata T."/>
            <person name="Feng M."/>
            <person name="Maeda T."/>
            <person name="Schwartz J.A."/>
            <person name="Shigenobu S."/>
            <person name="Lundholm N."/>
            <person name="Nishiyama T."/>
            <person name="Yang H."/>
            <person name="Hasebe M."/>
            <person name="Li S."/>
            <person name="Pierce S.K."/>
            <person name="Wang J."/>
        </authorList>
    </citation>
    <scope>NUCLEOTIDE SEQUENCE [LARGE SCALE GENOMIC DNA]</scope>
    <source>
        <strain evidence="2">EC2010</strain>
        <tissue evidence="2">Whole organism of an adult</tissue>
    </source>
</reference>
<dbReference type="EMBL" id="RQTK01000956">
    <property type="protein sequence ID" value="RUS73275.1"/>
    <property type="molecule type" value="Genomic_DNA"/>
</dbReference>
<accession>A0A3S1B0N6</accession>
<keyword evidence="3" id="KW-1185">Reference proteome</keyword>
<dbReference type="Proteomes" id="UP000271974">
    <property type="component" value="Unassembled WGS sequence"/>
</dbReference>
<sequence length="113" mass="12738">SGQHHCYQSHTSLELIQDYHRIYLALFEVFKLQRKKKKKEEIYITDLRQQHIAVSNTISILIDQRQVPDIPDHITSTTTVSAAAAVAAETTTTVSASASPLVSRPTSKSWHPR</sequence>
<dbReference type="AlphaFoldDB" id="A0A3S1B0N6"/>
<comment type="caution">
    <text evidence="2">The sequence shown here is derived from an EMBL/GenBank/DDBJ whole genome shotgun (WGS) entry which is preliminary data.</text>
</comment>
<name>A0A3S1B0N6_ELYCH</name>
<evidence type="ECO:0000256" key="1">
    <source>
        <dbReference type="SAM" id="MobiDB-lite"/>
    </source>
</evidence>
<evidence type="ECO:0000313" key="2">
    <source>
        <dbReference type="EMBL" id="RUS73275.1"/>
    </source>
</evidence>
<protein>
    <submittedName>
        <fullName evidence="2">Uncharacterized protein</fullName>
    </submittedName>
</protein>
<proteinExistence type="predicted"/>
<gene>
    <name evidence="2" type="ORF">EGW08_018970</name>
</gene>
<feature type="compositionally biased region" description="Polar residues" evidence="1">
    <location>
        <begin position="104"/>
        <end position="113"/>
    </location>
</feature>
<feature type="region of interest" description="Disordered" evidence="1">
    <location>
        <begin position="92"/>
        <end position="113"/>
    </location>
</feature>
<organism evidence="2 3">
    <name type="scientific">Elysia chlorotica</name>
    <name type="common">Eastern emerald elysia</name>
    <name type="synonym">Sea slug</name>
    <dbReference type="NCBI Taxonomy" id="188477"/>
    <lineage>
        <taxon>Eukaryota</taxon>
        <taxon>Metazoa</taxon>
        <taxon>Spiralia</taxon>
        <taxon>Lophotrochozoa</taxon>
        <taxon>Mollusca</taxon>
        <taxon>Gastropoda</taxon>
        <taxon>Heterobranchia</taxon>
        <taxon>Euthyneura</taxon>
        <taxon>Panpulmonata</taxon>
        <taxon>Sacoglossa</taxon>
        <taxon>Placobranchoidea</taxon>
        <taxon>Plakobranchidae</taxon>
        <taxon>Elysia</taxon>
    </lineage>
</organism>
<evidence type="ECO:0000313" key="3">
    <source>
        <dbReference type="Proteomes" id="UP000271974"/>
    </source>
</evidence>
<feature type="non-terminal residue" evidence="2">
    <location>
        <position position="1"/>
    </location>
</feature>